<feature type="domain" description="HTH asnC-type" evidence="1">
    <location>
        <begin position="177"/>
        <end position="216"/>
    </location>
</feature>
<evidence type="ECO:0000313" key="3">
    <source>
        <dbReference type="Proteomes" id="UP001060018"/>
    </source>
</evidence>
<dbReference type="PANTHER" id="PTHR30154:SF34">
    <property type="entry name" value="TRANSCRIPTIONAL REGULATOR AZLB"/>
    <property type="match status" value="1"/>
</dbReference>
<dbReference type="EMBL" id="CP102487">
    <property type="protein sequence ID" value="UUX57891.1"/>
    <property type="molecule type" value="Genomic_DNA"/>
</dbReference>
<gene>
    <name evidence="2" type="ORF">NUH22_11270</name>
</gene>
<accession>A0AA94XP98</accession>
<dbReference type="PRINTS" id="PR00033">
    <property type="entry name" value="HTHASNC"/>
</dbReference>
<dbReference type="InterPro" id="IPR000485">
    <property type="entry name" value="AsnC-type_HTH_dom"/>
</dbReference>
<dbReference type="GO" id="GO:0043565">
    <property type="term" value="F:sequence-specific DNA binding"/>
    <property type="evidence" value="ECO:0007669"/>
    <property type="project" value="InterPro"/>
</dbReference>
<dbReference type="Proteomes" id="UP001060018">
    <property type="component" value="Chromosome"/>
</dbReference>
<dbReference type="SUPFAM" id="SSF46785">
    <property type="entry name" value="Winged helix' DNA-binding domain"/>
    <property type="match status" value="2"/>
</dbReference>
<sequence>MQKSSIGSELDLAILGSLEVHPRVEFSKLALVLGVSSATVARRWEFLQSEGLAWTTVIPGARFLETGWSAFMTIECEPEREEELAEALCAEPAFGTVALITHHRQFHIDCFASSHNAGMEKLQTTLRNLPGVRSRHISPISRIYRQANEWSSGTLAVAEKQQISDSESADLPYFRPDELDSEIVKMLFVDARQSWQHLAQMLSVSAQTVQRRVQKLIASGFIAFRCDSGRLTSAGLQDFNIIWSVPPADVDRVGQILANDPACRVSARMIASSNLAATFWLRDFKAAHEHEMTVQKLAPQSFVQERFVALKTLKRGGQILDDAGRRVGCIAIPLL</sequence>
<dbReference type="Gene3D" id="1.10.10.10">
    <property type="entry name" value="Winged helix-like DNA-binding domain superfamily/Winged helix DNA-binding domain"/>
    <property type="match status" value="2"/>
</dbReference>
<dbReference type="Pfam" id="PF13404">
    <property type="entry name" value="HTH_AsnC-type"/>
    <property type="match status" value="2"/>
</dbReference>
<name>A0AA94XP98_9MICC</name>
<proteinExistence type="predicted"/>
<evidence type="ECO:0000313" key="2">
    <source>
        <dbReference type="EMBL" id="UUX57891.1"/>
    </source>
</evidence>
<dbReference type="InterPro" id="IPR036390">
    <property type="entry name" value="WH_DNA-bd_sf"/>
</dbReference>
<evidence type="ECO:0000259" key="1">
    <source>
        <dbReference type="Pfam" id="PF13404"/>
    </source>
</evidence>
<reference evidence="2" key="1">
    <citation type="journal article" date="2022" name="Pest Manag. Sci.">
        <title>Glutamicibacter halophytocola-mediated host fitness of potato tuber moth on Solanaceae crops.</title>
        <authorList>
            <person name="Wang W."/>
            <person name="Xiao G."/>
            <person name="Du G."/>
            <person name="Chang L."/>
            <person name="Yang Y."/>
            <person name="Ye J."/>
            <person name="Chen B."/>
        </authorList>
    </citation>
    <scope>NUCLEOTIDE SEQUENCE</scope>
    <source>
        <strain evidence="2">S2</strain>
    </source>
</reference>
<dbReference type="AlphaFoldDB" id="A0AA94XP98"/>
<feature type="domain" description="HTH asnC-type" evidence="1">
    <location>
        <begin position="9"/>
        <end position="45"/>
    </location>
</feature>
<dbReference type="RefSeq" id="WP_257745333.1">
    <property type="nucleotide sequence ID" value="NZ_CP102487.1"/>
</dbReference>
<dbReference type="GO" id="GO:0005829">
    <property type="term" value="C:cytosol"/>
    <property type="evidence" value="ECO:0007669"/>
    <property type="project" value="TreeGrafter"/>
</dbReference>
<dbReference type="GO" id="GO:0043200">
    <property type="term" value="P:response to amino acid"/>
    <property type="evidence" value="ECO:0007669"/>
    <property type="project" value="TreeGrafter"/>
</dbReference>
<organism evidence="2 3">
    <name type="scientific">Glutamicibacter halophytocola</name>
    <dbReference type="NCBI Taxonomy" id="1933880"/>
    <lineage>
        <taxon>Bacteria</taxon>
        <taxon>Bacillati</taxon>
        <taxon>Actinomycetota</taxon>
        <taxon>Actinomycetes</taxon>
        <taxon>Micrococcales</taxon>
        <taxon>Micrococcaceae</taxon>
        <taxon>Glutamicibacter</taxon>
    </lineage>
</organism>
<dbReference type="InterPro" id="IPR036388">
    <property type="entry name" value="WH-like_DNA-bd_sf"/>
</dbReference>
<dbReference type="PANTHER" id="PTHR30154">
    <property type="entry name" value="LEUCINE-RESPONSIVE REGULATORY PROTEIN"/>
    <property type="match status" value="1"/>
</dbReference>
<protein>
    <submittedName>
        <fullName evidence="2">AsnC family transcriptional regulator</fullName>
    </submittedName>
</protein>